<sequence length="73" mass="8163">MAIASARLVWSVLRKLLLFYSERDTMGINEADKEEAEKASTEPTTGVTSRYASIHRAVKGAVDMRAQCYAKRI</sequence>
<evidence type="ECO:0000313" key="1">
    <source>
        <dbReference type="EMBL" id="CAH2063762.1"/>
    </source>
</evidence>
<feature type="non-terminal residue" evidence="1">
    <location>
        <position position="73"/>
    </location>
</feature>
<organism evidence="1 2">
    <name type="scientific">Iphiclides podalirius</name>
    <name type="common">scarce swallowtail</name>
    <dbReference type="NCBI Taxonomy" id="110791"/>
    <lineage>
        <taxon>Eukaryota</taxon>
        <taxon>Metazoa</taxon>
        <taxon>Ecdysozoa</taxon>
        <taxon>Arthropoda</taxon>
        <taxon>Hexapoda</taxon>
        <taxon>Insecta</taxon>
        <taxon>Pterygota</taxon>
        <taxon>Neoptera</taxon>
        <taxon>Endopterygota</taxon>
        <taxon>Lepidoptera</taxon>
        <taxon>Glossata</taxon>
        <taxon>Ditrysia</taxon>
        <taxon>Papilionoidea</taxon>
        <taxon>Papilionidae</taxon>
        <taxon>Papilioninae</taxon>
        <taxon>Iphiclides</taxon>
    </lineage>
</organism>
<dbReference type="EMBL" id="OW152815">
    <property type="protein sequence ID" value="CAH2063762.1"/>
    <property type="molecule type" value="Genomic_DNA"/>
</dbReference>
<accession>A0ABN8ITD0</accession>
<dbReference type="Proteomes" id="UP000837857">
    <property type="component" value="Chromosome 3"/>
</dbReference>
<gene>
    <name evidence="1" type="ORF">IPOD504_LOCUS12664</name>
</gene>
<proteinExistence type="predicted"/>
<name>A0ABN8ITD0_9NEOP</name>
<protein>
    <submittedName>
        <fullName evidence="1">Uncharacterized protein</fullName>
    </submittedName>
</protein>
<keyword evidence="2" id="KW-1185">Reference proteome</keyword>
<reference evidence="1" key="1">
    <citation type="submission" date="2022-03" db="EMBL/GenBank/DDBJ databases">
        <authorList>
            <person name="Martin H S."/>
        </authorList>
    </citation>
    <scope>NUCLEOTIDE SEQUENCE</scope>
</reference>
<evidence type="ECO:0000313" key="2">
    <source>
        <dbReference type="Proteomes" id="UP000837857"/>
    </source>
</evidence>